<evidence type="ECO:0000259" key="1">
    <source>
        <dbReference type="Pfam" id="PF03992"/>
    </source>
</evidence>
<organism evidence="2 3">
    <name type="scientific">Deinococcus antarcticus</name>
    <dbReference type="NCBI Taxonomy" id="1298767"/>
    <lineage>
        <taxon>Bacteria</taxon>
        <taxon>Thermotogati</taxon>
        <taxon>Deinococcota</taxon>
        <taxon>Deinococci</taxon>
        <taxon>Deinococcales</taxon>
        <taxon>Deinococcaceae</taxon>
        <taxon>Deinococcus</taxon>
    </lineage>
</organism>
<dbReference type="GO" id="GO:0004497">
    <property type="term" value="F:monooxygenase activity"/>
    <property type="evidence" value="ECO:0007669"/>
    <property type="project" value="UniProtKB-KW"/>
</dbReference>
<keyword evidence="2" id="KW-0560">Oxidoreductase</keyword>
<name>A0ABV8A9X8_9DEIO</name>
<dbReference type="Pfam" id="PF03992">
    <property type="entry name" value="ABM"/>
    <property type="match status" value="1"/>
</dbReference>
<keyword evidence="2" id="KW-0503">Monooxygenase</keyword>
<keyword evidence="3" id="KW-1185">Reference proteome</keyword>
<dbReference type="InterPro" id="IPR007138">
    <property type="entry name" value="ABM_dom"/>
</dbReference>
<dbReference type="EMBL" id="JBHRZF010000169">
    <property type="protein sequence ID" value="MFC3862066.1"/>
    <property type="molecule type" value="Genomic_DNA"/>
</dbReference>
<accession>A0ABV8A9X8</accession>
<feature type="domain" description="ABM" evidence="1">
    <location>
        <begin position="8"/>
        <end position="73"/>
    </location>
</feature>
<gene>
    <name evidence="2" type="ORF">ACFOPQ_14955</name>
</gene>
<reference evidence="3" key="1">
    <citation type="journal article" date="2019" name="Int. J. Syst. Evol. Microbiol.">
        <title>The Global Catalogue of Microorganisms (GCM) 10K type strain sequencing project: providing services to taxonomists for standard genome sequencing and annotation.</title>
        <authorList>
            <consortium name="The Broad Institute Genomics Platform"/>
            <consortium name="The Broad Institute Genome Sequencing Center for Infectious Disease"/>
            <person name="Wu L."/>
            <person name="Ma J."/>
        </authorList>
    </citation>
    <scope>NUCLEOTIDE SEQUENCE [LARGE SCALE GENOMIC DNA]</scope>
    <source>
        <strain evidence="3">CCTCC AB 2013263</strain>
    </source>
</reference>
<evidence type="ECO:0000313" key="2">
    <source>
        <dbReference type="EMBL" id="MFC3862066.1"/>
    </source>
</evidence>
<dbReference type="RefSeq" id="WP_380079584.1">
    <property type="nucleotide sequence ID" value="NZ_JBHRZF010000169.1"/>
</dbReference>
<dbReference type="InterPro" id="IPR011008">
    <property type="entry name" value="Dimeric_a/b-barrel"/>
</dbReference>
<comment type="caution">
    <text evidence="2">The sequence shown here is derived from an EMBL/GenBank/DDBJ whole genome shotgun (WGS) entry which is preliminary data.</text>
</comment>
<sequence length="103" mass="11886">MHIFKVDKFIVPEAAKTEFLKKVHVTHQLLEQQPGFVRQVLLEQYGGPGEFNIVTFVEWQSQDAIDAARQAVHTLHQQLNFNPPEMWAQLGIRADLATYRELS</sequence>
<dbReference type="SUPFAM" id="SSF54909">
    <property type="entry name" value="Dimeric alpha+beta barrel"/>
    <property type="match status" value="1"/>
</dbReference>
<dbReference type="EC" id="1.14.-.-" evidence="2"/>
<protein>
    <submittedName>
        <fullName evidence="2">Antibiotic biosynthesis monooxygenase family protein</fullName>
        <ecNumber evidence="2">1.14.-.-</ecNumber>
    </submittedName>
</protein>
<proteinExistence type="predicted"/>
<dbReference type="Gene3D" id="3.30.70.100">
    <property type="match status" value="1"/>
</dbReference>
<dbReference type="Proteomes" id="UP001595748">
    <property type="component" value="Unassembled WGS sequence"/>
</dbReference>
<evidence type="ECO:0000313" key="3">
    <source>
        <dbReference type="Proteomes" id="UP001595748"/>
    </source>
</evidence>